<organism evidence="2 3">
    <name type="scientific">Candidatus Thermochlorobacter aerophilus</name>
    <dbReference type="NCBI Taxonomy" id="1868324"/>
    <lineage>
        <taxon>Bacteria</taxon>
        <taxon>Pseudomonadati</taxon>
        <taxon>Chlorobiota</taxon>
        <taxon>Chlorobiia</taxon>
        <taxon>Chlorobiales</taxon>
        <taxon>Candidatus Thermochlorobacteriaceae</taxon>
        <taxon>Candidatus Thermochlorobacter</taxon>
    </lineage>
</organism>
<dbReference type="Gene3D" id="2.60.40.4070">
    <property type="match status" value="1"/>
</dbReference>
<dbReference type="InterPro" id="IPR026444">
    <property type="entry name" value="Secre_tail"/>
</dbReference>
<evidence type="ECO:0000313" key="2">
    <source>
        <dbReference type="EMBL" id="RFM24131.1"/>
    </source>
</evidence>
<dbReference type="NCBIfam" id="TIGR04183">
    <property type="entry name" value="Por_Secre_tail"/>
    <property type="match status" value="1"/>
</dbReference>
<dbReference type="Pfam" id="PF18962">
    <property type="entry name" value="Por_Secre_tail"/>
    <property type="match status" value="1"/>
</dbReference>
<protein>
    <submittedName>
        <fullName evidence="2">T9SS C-terminal target domain-containing protein</fullName>
    </submittedName>
</protein>
<sequence>MSANNVARFNVGTNSWRALGTGTQNGVDREVRALAVSGNDVYVGGFFNRAGGVPSTFIARFIPTPPNAAATQSVTSDGLVCFSPTGVCINFTDVSGSGTCTVERYDTPPSNVAFSGSAPTNVSQYYFIITAAGFSFTQAELRFNRTQIPNAGIGNPQTVNVYRRPTPGSGTFSLLPNTFDPSAPDEVRATTTSFSEFILGSNDPDNPLPVELSAFTGVATPTGVRLQWTTQSEQNNAGFEVRRKTAGEDFVTIASYRFDPSLRGKGTTSTTTTYSFVDATVEAGKTYTYRLRSVDYDGTIHDYAQTVSVEVREPVQARVYEYALEQNYPNPFNPTTTIRYSLKETGKVSLRVYDVMGREVKVLVDGVQGAGEYSVVMDATGLSSGVYVYQLRAGGYVFTRKMMLVK</sequence>
<dbReference type="InterPro" id="IPR013783">
    <property type="entry name" value="Ig-like_fold"/>
</dbReference>
<dbReference type="Proteomes" id="UP000266389">
    <property type="component" value="Unassembled WGS sequence"/>
</dbReference>
<dbReference type="Gene3D" id="2.60.40.10">
    <property type="entry name" value="Immunoglobulins"/>
    <property type="match status" value="1"/>
</dbReference>
<accession>A0A395M0B7</accession>
<comment type="caution">
    <text evidence="2">The sequence shown here is derived from an EMBL/GenBank/DDBJ whole genome shotgun (WGS) entry which is preliminary data.</text>
</comment>
<reference evidence="2 3" key="1">
    <citation type="journal article" date="2011" name="ISME J.">
        <title>Community ecology of hot spring cyanobacterial mats: predominant populations and their functional potential.</title>
        <authorList>
            <person name="Klatt C.G."/>
            <person name="Wood J.M."/>
            <person name="Rusch D.B."/>
            <person name="Bateson M.M."/>
            <person name="Hamamura N."/>
            <person name="Heidelberg J.F."/>
            <person name="Grossman A.R."/>
            <person name="Bhaya D."/>
            <person name="Cohan F.M."/>
            <person name="Kuhl M."/>
            <person name="Bryant D.A."/>
            <person name="Ward D.M."/>
        </authorList>
    </citation>
    <scope>NUCLEOTIDE SEQUENCE [LARGE SCALE GENOMIC DNA]</scope>
    <source>
        <strain evidence="2">OS</strain>
    </source>
</reference>
<evidence type="ECO:0000259" key="1">
    <source>
        <dbReference type="Pfam" id="PF18962"/>
    </source>
</evidence>
<name>A0A395M0B7_9BACT</name>
<dbReference type="SUPFAM" id="SSF49265">
    <property type="entry name" value="Fibronectin type III"/>
    <property type="match status" value="1"/>
</dbReference>
<gene>
    <name evidence="2" type="ORF">D0433_07510</name>
</gene>
<dbReference type="EMBL" id="PHFL01000046">
    <property type="protein sequence ID" value="RFM24131.1"/>
    <property type="molecule type" value="Genomic_DNA"/>
</dbReference>
<evidence type="ECO:0000313" key="3">
    <source>
        <dbReference type="Proteomes" id="UP000266389"/>
    </source>
</evidence>
<dbReference type="InterPro" id="IPR036116">
    <property type="entry name" value="FN3_sf"/>
</dbReference>
<dbReference type="AlphaFoldDB" id="A0A395M0B7"/>
<feature type="domain" description="Secretion system C-terminal sorting" evidence="1">
    <location>
        <begin position="328"/>
        <end position="403"/>
    </location>
</feature>
<proteinExistence type="predicted"/>